<dbReference type="EMBL" id="CAJPEX010001912">
    <property type="protein sequence ID" value="CAG0920200.1"/>
    <property type="molecule type" value="Genomic_DNA"/>
</dbReference>
<dbReference type="Proteomes" id="UP000678499">
    <property type="component" value="Unassembled WGS sequence"/>
</dbReference>
<name>A0A7R9GEX5_9CRUS</name>
<feature type="region of interest" description="Disordered" evidence="1">
    <location>
        <begin position="28"/>
        <end position="108"/>
    </location>
</feature>
<dbReference type="AlphaFoldDB" id="A0A7R9GEX5"/>
<evidence type="ECO:0000313" key="2">
    <source>
        <dbReference type="EMBL" id="CAD7280048.1"/>
    </source>
</evidence>
<keyword evidence="3" id="KW-1185">Reference proteome</keyword>
<protein>
    <submittedName>
        <fullName evidence="2">Uncharacterized protein</fullName>
    </submittedName>
</protein>
<evidence type="ECO:0000313" key="3">
    <source>
        <dbReference type="Proteomes" id="UP000678499"/>
    </source>
</evidence>
<dbReference type="EMBL" id="OA883949">
    <property type="protein sequence ID" value="CAD7280048.1"/>
    <property type="molecule type" value="Genomic_DNA"/>
</dbReference>
<proteinExistence type="predicted"/>
<feature type="compositionally biased region" description="Basic and acidic residues" evidence="1">
    <location>
        <begin position="75"/>
        <end position="85"/>
    </location>
</feature>
<evidence type="ECO:0000256" key="1">
    <source>
        <dbReference type="SAM" id="MobiDB-lite"/>
    </source>
</evidence>
<reference evidence="2" key="1">
    <citation type="submission" date="2020-11" db="EMBL/GenBank/DDBJ databases">
        <authorList>
            <person name="Tran Van P."/>
        </authorList>
    </citation>
    <scope>NUCLEOTIDE SEQUENCE</scope>
</reference>
<sequence length="108" mass="11824">MATTKGTDLLNSRRTALQSKREMFFKNETFSHSSSNSVSHSTSAQSSASMSTVPVSNHRNRENGAPGKPGQADNIEIHTAGEIRLKIGTRLRSSHTQGEEKRLRSKGK</sequence>
<accession>A0A7R9GEX5</accession>
<gene>
    <name evidence="2" type="ORF">NMOB1V02_LOCUS7712</name>
</gene>
<organism evidence="2">
    <name type="scientific">Notodromas monacha</name>
    <dbReference type="NCBI Taxonomy" id="399045"/>
    <lineage>
        <taxon>Eukaryota</taxon>
        <taxon>Metazoa</taxon>
        <taxon>Ecdysozoa</taxon>
        <taxon>Arthropoda</taxon>
        <taxon>Crustacea</taxon>
        <taxon>Oligostraca</taxon>
        <taxon>Ostracoda</taxon>
        <taxon>Podocopa</taxon>
        <taxon>Podocopida</taxon>
        <taxon>Cypridocopina</taxon>
        <taxon>Cypridoidea</taxon>
        <taxon>Cyprididae</taxon>
        <taxon>Notodromas</taxon>
    </lineage>
</organism>
<feature type="compositionally biased region" description="Low complexity" evidence="1">
    <location>
        <begin position="31"/>
        <end position="53"/>
    </location>
</feature>